<dbReference type="EMBL" id="CAWUPB010000994">
    <property type="protein sequence ID" value="CAK7336087.1"/>
    <property type="molecule type" value="Genomic_DNA"/>
</dbReference>
<evidence type="ECO:0000313" key="5">
    <source>
        <dbReference type="Proteomes" id="UP001314170"/>
    </source>
</evidence>
<dbReference type="Proteomes" id="UP001314170">
    <property type="component" value="Unassembled WGS sequence"/>
</dbReference>
<accession>A0AAV1RL54</accession>
<sequence length="297" mass="32946">MTSTSEETEIQQAPHDPPVPSSPKTDQKAEFNEPSSSATVTEKSQPEPIPASDEETKKWGTHIMGPPAAPNVHPDNQQAALWNAGEHQQISDYPYLVYTPIEKSEKSTQKSFEPVIHKFQEWGKKAETVARNIWHNLKTGPSVPKAAWDKVNLTAKAITEGGFESLFKHIFETDADEKLKKTFACYLSTSTGPVAGTLYLSTARVAFCSDRPLCYTAPSGEEAWSYYKVMIPLEKISTVNSEIMKENPPEKYSQIVTSDEHDFWFMGFVNFGKASQHLLESVSSFKEAGSAIQPVVG</sequence>
<dbReference type="Gene3D" id="2.30.29.30">
    <property type="entry name" value="Pleckstrin-homology domain (PH domain)/Phosphotyrosine-binding domain (PTB)"/>
    <property type="match status" value="1"/>
</dbReference>
<protein>
    <recommendedName>
        <fullName evidence="3">GRAM domain-containing protein</fullName>
    </recommendedName>
</protein>
<comment type="caution">
    <text evidence="4">The sequence shown here is derived from an EMBL/GenBank/DDBJ whole genome shotgun (WGS) entry which is preliminary data.</text>
</comment>
<dbReference type="PANTHER" id="PTHR31969">
    <property type="entry name" value="GEM-LIKE PROTEIN 2"/>
    <property type="match status" value="1"/>
</dbReference>
<dbReference type="SMART" id="SM00568">
    <property type="entry name" value="GRAM"/>
    <property type="match status" value="1"/>
</dbReference>
<dbReference type="CDD" id="cd13222">
    <property type="entry name" value="PH-GRAM_GEM"/>
    <property type="match status" value="1"/>
</dbReference>
<evidence type="ECO:0000256" key="2">
    <source>
        <dbReference type="SAM" id="MobiDB-lite"/>
    </source>
</evidence>
<proteinExistence type="inferred from homology"/>
<reference evidence="4 5" key="1">
    <citation type="submission" date="2024-01" db="EMBL/GenBank/DDBJ databases">
        <authorList>
            <person name="Waweru B."/>
        </authorList>
    </citation>
    <scope>NUCLEOTIDE SEQUENCE [LARGE SCALE GENOMIC DNA]</scope>
</reference>
<evidence type="ECO:0000256" key="1">
    <source>
        <dbReference type="ARBA" id="ARBA00009414"/>
    </source>
</evidence>
<evidence type="ECO:0000313" key="4">
    <source>
        <dbReference type="EMBL" id="CAK7336087.1"/>
    </source>
</evidence>
<dbReference type="InterPro" id="IPR037848">
    <property type="entry name" value="GEM-like"/>
</dbReference>
<dbReference type="InterPro" id="IPR011993">
    <property type="entry name" value="PH-like_dom_sf"/>
</dbReference>
<organism evidence="4 5">
    <name type="scientific">Dovyalis caffra</name>
    <dbReference type="NCBI Taxonomy" id="77055"/>
    <lineage>
        <taxon>Eukaryota</taxon>
        <taxon>Viridiplantae</taxon>
        <taxon>Streptophyta</taxon>
        <taxon>Embryophyta</taxon>
        <taxon>Tracheophyta</taxon>
        <taxon>Spermatophyta</taxon>
        <taxon>Magnoliopsida</taxon>
        <taxon>eudicotyledons</taxon>
        <taxon>Gunneridae</taxon>
        <taxon>Pentapetalae</taxon>
        <taxon>rosids</taxon>
        <taxon>fabids</taxon>
        <taxon>Malpighiales</taxon>
        <taxon>Salicaceae</taxon>
        <taxon>Flacourtieae</taxon>
        <taxon>Dovyalis</taxon>
    </lineage>
</organism>
<feature type="compositionally biased region" description="Polar residues" evidence="2">
    <location>
        <begin position="33"/>
        <end position="43"/>
    </location>
</feature>
<dbReference type="Pfam" id="PF02893">
    <property type="entry name" value="GRAM"/>
    <property type="match status" value="1"/>
</dbReference>
<keyword evidence="5" id="KW-1185">Reference proteome</keyword>
<dbReference type="AlphaFoldDB" id="A0AAV1RL54"/>
<feature type="region of interest" description="Disordered" evidence="2">
    <location>
        <begin position="1"/>
        <end position="70"/>
    </location>
</feature>
<name>A0AAV1RL54_9ROSI</name>
<gene>
    <name evidence="4" type="ORF">DCAF_LOCUS11092</name>
</gene>
<evidence type="ECO:0000259" key="3">
    <source>
        <dbReference type="SMART" id="SM00568"/>
    </source>
</evidence>
<comment type="similarity">
    <text evidence="1">Belongs to the GEM family.</text>
</comment>
<dbReference type="InterPro" id="IPR004182">
    <property type="entry name" value="GRAM"/>
</dbReference>
<feature type="domain" description="GRAM" evidence="3">
    <location>
        <begin position="165"/>
        <end position="243"/>
    </location>
</feature>